<dbReference type="WBParaSite" id="SCUD_0000979201-mRNA-1">
    <property type="protein sequence ID" value="SCUD_0000979201-mRNA-1"/>
    <property type="gene ID" value="SCUD_0000979201"/>
</dbReference>
<proteinExistence type="predicted"/>
<sequence>MDAIRAVIGSSIEQNLISFTSSQCSSSESTRLAIERYGLRYEGLLTAPNQVSSGKLLFLYGVMLIL</sequence>
<evidence type="ECO:0000313" key="3">
    <source>
        <dbReference type="WBParaSite" id="SCUD_0000979201-mRNA-1"/>
    </source>
</evidence>
<dbReference type="EMBL" id="UZAK01033421">
    <property type="protein sequence ID" value="VDP37089.1"/>
    <property type="molecule type" value="Genomic_DNA"/>
</dbReference>
<organism evidence="3">
    <name type="scientific">Schistosoma curassoni</name>
    <dbReference type="NCBI Taxonomy" id="6186"/>
    <lineage>
        <taxon>Eukaryota</taxon>
        <taxon>Metazoa</taxon>
        <taxon>Spiralia</taxon>
        <taxon>Lophotrochozoa</taxon>
        <taxon>Platyhelminthes</taxon>
        <taxon>Trematoda</taxon>
        <taxon>Digenea</taxon>
        <taxon>Strigeidida</taxon>
        <taxon>Schistosomatoidea</taxon>
        <taxon>Schistosomatidae</taxon>
        <taxon>Schistosoma</taxon>
    </lineage>
</organism>
<keyword evidence="2" id="KW-1185">Reference proteome</keyword>
<accession>A0A183K473</accession>
<dbReference type="Proteomes" id="UP000279833">
    <property type="component" value="Unassembled WGS sequence"/>
</dbReference>
<dbReference type="AlphaFoldDB" id="A0A183K473"/>
<gene>
    <name evidence="1" type="ORF">SCUD_LOCUS9792</name>
</gene>
<evidence type="ECO:0000313" key="2">
    <source>
        <dbReference type="Proteomes" id="UP000279833"/>
    </source>
</evidence>
<reference evidence="1 2" key="2">
    <citation type="submission" date="2018-11" db="EMBL/GenBank/DDBJ databases">
        <authorList>
            <consortium name="Pathogen Informatics"/>
        </authorList>
    </citation>
    <scope>NUCLEOTIDE SEQUENCE [LARGE SCALE GENOMIC DNA]</scope>
    <source>
        <strain evidence="1">Dakar</strain>
        <strain evidence="2">Dakar, Senegal</strain>
    </source>
</reference>
<evidence type="ECO:0000313" key="1">
    <source>
        <dbReference type="EMBL" id="VDP37089.1"/>
    </source>
</evidence>
<protein>
    <submittedName>
        <fullName evidence="3">ANF_receptor domain-containing protein</fullName>
    </submittedName>
</protein>
<name>A0A183K473_9TREM</name>
<reference evidence="3" key="1">
    <citation type="submission" date="2016-06" db="UniProtKB">
        <authorList>
            <consortium name="WormBaseParasite"/>
        </authorList>
    </citation>
    <scope>IDENTIFICATION</scope>
</reference>
<dbReference type="STRING" id="6186.A0A183K473"/>